<accession>A0A0G1CGV1</accession>
<comment type="similarity">
    <text evidence="10">Belongs to the EPSP synthase family. MurA subfamily.</text>
</comment>
<keyword evidence="7" id="KW-0573">Peptidoglycan synthesis</keyword>
<dbReference type="GO" id="GO:0051301">
    <property type="term" value="P:cell division"/>
    <property type="evidence" value="ECO:0007669"/>
    <property type="project" value="UniProtKB-KW"/>
</dbReference>
<keyword evidence="8" id="KW-0131">Cell cycle</keyword>
<dbReference type="AlphaFoldDB" id="A0A0G1CGV1"/>
<proteinExistence type="inferred from homology"/>
<keyword evidence="6" id="KW-0133">Cell shape</keyword>
<reference evidence="18 19" key="1">
    <citation type="journal article" date="2015" name="Nature">
        <title>rRNA introns, odd ribosomes, and small enigmatic genomes across a large radiation of phyla.</title>
        <authorList>
            <person name="Brown C.T."/>
            <person name="Hug L.A."/>
            <person name="Thomas B.C."/>
            <person name="Sharon I."/>
            <person name="Castelle C.J."/>
            <person name="Singh A."/>
            <person name="Wilkins M.J."/>
            <person name="Williams K.H."/>
            <person name="Banfield J.F."/>
        </authorList>
    </citation>
    <scope>NUCLEOTIDE SEQUENCE [LARGE SCALE GENOMIC DNA]</scope>
</reference>
<dbReference type="SUPFAM" id="SSF55205">
    <property type="entry name" value="EPT/RTPC-like"/>
    <property type="match status" value="1"/>
</dbReference>
<dbReference type="PANTHER" id="PTHR43783">
    <property type="entry name" value="UDP-N-ACETYLGLUCOSAMINE 1-CARBOXYVINYLTRANSFERASE"/>
    <property type="match status" value="1"/>
</dbReference>
<keyword evidence="3" id="KW-0963">Cytoplasm</keyword>
<evidence type="ECO:0000256" key="2">
    <source>
        <dbReference type="ARBA" id="ARBA00004752"/>
    </source>
</evidence>
<evidence type="ECO:0000256" key="4">
    <source>
        <dbReference type="ARBA" id="ARBA00022618"/>
    </source>
</evidence>
<dbReference type="STRING" id="1618436.UV59_C0011G0001"/>
<feature type="domain" description="Enolpyruvate transferase" evidence="17">
    <location>
        <begin position="2"/>
        <end position="57"/>
    </location>
</feature>
<name>A0A0G1CGV1_9BACT</name>
<evidence type="ECO:0000256" key="15">
    <source>
        <dbReference type="ARBA" id="ARBA00047527"/>
    </source>
</evidence>
<dbReference type="PANTHER" id="PTHR43783:SF1">
    <property type="entry name" value="UDP-N-ACETYLGLUCOSAMINE 1-CARBOXYVINYLTRANSFERASE"/>
    <property type="match status" value="1"/>
</dbReference>
<evidence type="ECO:0000259" key="17">
    <source>
        <dbReference type="Pfam" id="PF00275"/>
    </source>
</evidence>
<evidence type="ECO:0000256" key="12">
    <source>
        <dbReference type="ARBA" id="ARBA00039754"/>
    </source>
</evidence>
<evidence type="ECO:0000256" key="16">
    <source>
        <dbReference type="SAM" id="Coils"/>
    </source>
</evidence>
<dbReference type="GO" id="GO:0008760">
    <property type="term" value="F:UDP-N-acetylglucosamine 1-carboxyvinyltransferase activity"/>
    <property type="evidence" value="ECO:0007669"/>
    <property type="project" value="UniProtKB-EC"/>
</dbReference>
<keyword evidence="9" id="KW-0961">Cell wall biogenesis/degradation</keyword>
<dbReference type="InterPro" id="IPR036968">
    <property type="entry name" value="Enolpyruvate_Tfrase_sf"/>
</dbReference>
<dbReference type="Proteomes" id="UP000034543">
    <property type="component" value="Unassembled WGS sequence"/>
</dbReference>
<evidence type="ECO:0000256" key="7">
    <source>
        <dbReference type="ARBA" id="ARBA00022984"/>
    </source>
</evidence>
<evidence type="ECO:0000256" key="13">
    <source>
        <dbReference type="ARBA" id="ARBA00042443"/>
    </source>
</evidence>
<dbReference type="GO" id="GO:0009252">
    <property type="term" value="P:peptidoglycan biosynthetic process"/>
    <property type="evidence" value="ECO:0007669"/>
    <property type="project" value="UniProtKB-KW"/>
</dbReference>
<evidence type="ECO:0000256" key="5">
    <source>
        <dbReference type="ARBA" id="ARBA00022679"/>
    </source>
</evidence>
<feature type="coiled-coil region" evidence="16">
    <location>
        <begin position="43"/>
        <end position="70"/>
    </location>
</feature>
<comment type="catalytic activity">
    <reaction evidence="15">
        <text>phosphoenolpyruvate + UDP-N-acetyl-alpha-D-glucosamine = UDP-N-acetyl-3-O-(1-carboxyvinyl)-alpha-D-glucosamine + phosphate</text>
        <dbReference type="Rhea" id="RHEA:18681"/>
        <dbReference type="ChEBI" id="CHEBI:43474"/>
        <dbReference type="ChEBI" id="CHEBI:57705"/>
        <dbReference type="ChEBI" id="CHEBI:58702"/>
        <dbReference type="ChEBI" id="CHEBI:68483"/>
        <dbReference type="EC" id="2.5.1.7"/>
    </reaction>
</comment>
<dbReference type="InterPro" id="IPR013792">
    <property type="entry name" value="RNA3'P_cycl/enolpyr_Trfase_a/b"/>
</dbReference>
<organism evidence="18 19">
    <name type="scientific">Candidatus Gottesmanbacteria bacterium GW2011_GWA1_43_11</name>
    <dbReference type="NCBI Taxonomy" id="1618436"/>
    <lineage>
        <taxon>Bacteria</taxon>
        <taxon>Candidatus Gottesmaniibacteriota</taxon>
    </lineage>
</organism>
<feature type="non-terminal residue" evidence="18">
    <location>
        <position position="1"/>
    </location>
</feature>
<dbReference type="EMBL" id="LCFB01000011">
    <property type="protein sequence ID" value="KKS85045.1"/>
    <property type="molecule type" value="Genomic_DNA"/>
</dbReference>
<comment type="caution">
    <text evidence="18">The sequence shown here is derived from an EMBL/GenBank/DDBJ whole genome shotgun (WGS) entry which is preliminary data.</text>
</comment>
<evidence type="ECO:0000256" key="9">
    <source>
        <dbReference type="ARBA" id="ARBA00023316"/>
    </source>
</evidence>
<evidence type="ECO:0000313" key="19">
    <source>
        <dbReference type="Proteomes" id="UP000034543"/>
    </source>
</evidence>
<evidence type="ECO:0000256" key="6">
    <source>
        <dbReference type="ARBA" id="ARBA00022960"/>
    </source>
</evidence>
<evidence type="ECO:0000256" key="3">
    <source>
        <dbReference type="ARBA" id="ARBA00022490"/>
    </source>
</evidence>
<evidence type="ECO:0000256" key="8">
    <source>
        <dbReference type="ARBA" id="ARBA00023306"/>
    </source>
</evidence>
<comment type="pathway">
    <text evidence="2">Cell wall biogenesis; peptidoglycan biosynthesis.</text>
</comment>
<evidence type="ECO:0000313" key="18">
    <source>
        <dbReference type="EMBL" id="KKS85045.1"/>
    </source>
</evidence>
<dbReference type="InterPro" id="IPR001986">
    <property type="entry name" value="Enolpyruvate_Tfrase_dom"/>
</dbReference>
<dbReference type="GO" id="GO:0071555">
    <property type="term" value="P:cell wall organization"/>
    <property type="evidence" value="ECO:0007669"/>
    <property type="project" value="UniProtKB-KW"/>
</dbReference>
<gene>
    <name evidence="18" type="ORF">UV59_C0011G0001</name>
</gene>
<keyword evidence="4" id="KW-0132">Cell division</keyword>
<keyword evidence="5 18" id="KW-0808">Transferase</keyword>
<evidence type="ECO:0000256" key="1">
    <source>
        <dbReference type="ARBA" id="ARBA00004496"/>
    </source>
</evidence>
<dbReference type="InterPro" id="IPR050068">
    <property type="entry name" value="MurA_subfamily"/>
</dbReference>
<dbReference type="EC" id="2.5.1.7" evidence="11"/>
<sequence length="71" mass="7724">QGVKIIGPTKLHDAILEMTDIRAGATLLVAALAATGTSVLTEVEHLDRGYEKLDERLKNLGADIKRIKEEL</sequence>
<keyword evidence="16" id="KW-0175">Coiled coil</keyword>
<dbReference type="Pfam" id="PF00275">
    <property type="entry name" value="EPSP_synthase"/>
    <property type="match status" value="1"/>
</dbReference>
<evidence type="ECO:0000256" key="11">
    <source>
        <dbReference type="ARBA" id="ARBA00039108"/>
    </source>
</evidence>
<dbReference type="GO" id="GO:0008360">
    <property type="term" value="P:regulation of cell shape"/>
    <property type="evidence" value="ECO:0007669"/>
    <property type="project" value="UniProtKB-KW"/>
</dbReference>
<dbReference type="GO" id="GO:0005737">
    <property type="term" value="C:cytoplasm"/>
    <property type="evidence" value="ECO:0007669"/>
    <property type="project" value="UniProtKB-SubCell"/>
</dbReference>
<evidence type="ECO:0000256" key="14">
    <source>
        <dbReference type="ARBA" id="ARBA00042842"/>
    </source>
</evidence>
<evidence type="ECO:0000256" key="10">
    <source>
        <dbReference type="ARBA" id="ARBA00038367"/>
    </source>
</evidence>
<protein>
    <recommendedName>
        <fullName evidence="12">UDP-N-acetylglucosamine 1-carboxyvinyltransferase</fullName>
        <ecNumber evidence="11">2.5.1.7</ecNumber>
    </recommendedName>
    <alternativeName>
        <fullName evidence="13">Enoylpyruvate transferase</fullName>
    </alternativeName>
    <alternativeName>
        <fullName evidence="14">UDP-N-acetylglucosamine enolpyruvyl transferase</fullName>
    </alternativeName>
</protein>
<comment type="subcellular location">
    <subcellularLocation>
        <location evidence="1">Cytoplasm</location>
    </subcellularLocation>
</comment>
<dbReference type="Gene3D" id="3.65.10.10">
    <property type="entry name" value="Enolpyruvate transferase domain"/>
    <property type="match status" value="1"/>
</dbReference>